<dbReference type="Proteomes" id="UP000765509">
    <property type="component" value="Unassembled WGS sequence"/>
</dbReference>
<dbReference type="EMBL" id="AVOT02116008">
    <property type="protein sequence ID" value="MBW0583766.1"/>
    <property type="molecule type" value="Genomic_DNA"/>
</dbReference>
<evidence type="ECO:0000313" key="3">
    <source>
        <dbReference type="Proteomes" id="UP000765509"/>
    </source>
</evidence>
<reference evidence="2" key="1">
    <citation type="submission" date="2021-03" db="EMBL/GenBank/DDBJ databases">
        <title>Draft genome sequence of rust myrtle Austropuccinia psidii MF-1, a brazilian biotype.</title>
        <authorList>
            <person name="Quecine M.C."/>
            <person name="Pachon D.M.R."/>
            <person name="Bonatelli M.L."/>
            <person name="Correr F.H."/>
            <person name="Franceschini L.M."/>
            <person name="Leite T.F."/>
            <person name="Margarido G.R.A."/>
            <person name="Almeida C.A."/>
            <person name="Ferrarezi J.A."/>
            <person name="Labate C.A."/>
        </authorList>
    </citation>
    <scope>NUCLEOTIDE SEQUENCE</scope>
    <source>
        <strain evidence="2">MF-1</strain>
    </source>
</reference>
<feature type="compositionally biased region" description="Polar residues" evidence="1">
    <location>
        <begin position="66"/>
        <end position="77"/>
    </location>
</feature>
<comment type="caution">
    <text evidence="2">The sequence shown here is derived from an EMBL/GenBank/DDBJ whole genome shotgun (WGS) entry which is preliminary data.</text>
</comment>
<feature type="compositionally biased region" description="Basic and acidic residues" evidence="1">
    <location>
        <begin position="29"/>
        <end position="42"/>
    </location>
</feature>
<sequence>MESQQEVKTPGGKDSQDKGESSNYPSHRRTTEPDREYSDSFRLKRSKQTIFSSSFTQFRHQKISDQESPSLTIPSTLQEKKRIKREKQDFFQQEAEKAGPHDPEAVGLGERSSQEPEIVVNNSNRIRSPASRNITPTQTKKSVATPESDISRTEL</sequence>
<name>A0A9Q3KPB2_9BASI</name>
<feature type="compositionally biased region" description="Polar residues" evidence="1">
    <location>
        <begin position="120"/>
        <end position="142"/>
    </location>
</feature>
<proteinExistence type="predicted"/>
<gene>
    <name evidence="2" type="ORF">O181_123481</name>
</gene>
<feature type="region of interest" description="Disordered" evidence="1">
    <location>
        <begin position="1"/>
        <end position="155"/>
    </location>
</feature>
<evidence type="ECO:0000256" key="1">
    <source>
        <dbReference type="SAM" id="MobiDB-lite"/>
    </source>
</evidence>
<protein>
    <submittedName>
        <fullName evidence="2">Uncharacterized protein</fullName>
    </submittedName>
</protein>
<evidence type="ECO:0000313" key="2">
    <source>
        <dbReference type="EMBL" id="MBW0583766.1"/>
    </source>
</evidence>
<feature type="compositionally biased region" description="Polar residues" evidence="1">
    <location>
        <begin position="48"/>
        <end position="58"/>
    </location>
</feature>
<organism evidence="2 3">
    <name type="scientific">Austropuccinia psidii MF-1</name>
    <dbReference type="NCBI Taxonomy" id="1389203"/>
    <lineage>
        <taxon>Eukaryota</taxon>
        <taxon>Fungi</taxon>
        <taxon>Dikarya</taxon>
        <taxon>Basidiomycota</taxon>
        <taxon>Pucciniomycotina</taxon>
        <taxon>Pucciniomycetes</taxon>
        <taxon>Pucciniales</taxon>
        <taxon>Sphaerophragmiaceae</taxon>
        <taxon>Austropuccinia</taxon>
    </lineage>
</organism>
<keyword evidence="3" id="KW-1185">Reference proteome</keyword>
<dbReference type="AlphaFoldDB" id="A0A9Q3KPB2"/>
<dbReference type="OrthoDB" id="2157866at2759"/>
<feature type="compositionally biased region" description="Basic and acidic residues" evidence="1">
    <location>
        <begin position="86"/>
        <end position="104"/>
    </location>
</feature>
<accession>A0A9Q3KPB2</accession>